<keyword evidence="2" id="KW-1185">Reference proteome</keyword>
<dbReference type="EMBL" id="SDWJ01000002">
    <property type="protein sequence ID" value="MVZ98111.1"/>
    <property type="molecule type" value="Genomic_DNA"/>
</dbReference>
<gene>
    <name evidence="1" type="ORF">EUU23_10445</name>
</gene>
<accession>A0A6I4LYH6</accession>
<comment type="caution">
    <text evidence="1">The sequence shown here is derived from an EMBL/GenBank/DDBJ whole genome shotgun (WGS) entry which is preliminary data.</text>
</comment>
<sequence>MEAPYVPKGIFMSNRRADTSTKISVVRGVAAKLHAAEEAIDLAIIKLSELNCELPAARMEAKLSATVCQPAFDLSVQALQSLVQCRRQTVEAHEVLAGTQRDIGLGAYAMGDGWKVFQSEQANPLILVADKAA</sequence>
<proteinExistence type="predicted"/>
<dbReference type="RefSeq" id="WP_160354065.1">
    <property type="nucleotide sequence ID" value="NZ_SDWJ01000002.1"/>
</dbReference>
<dbReference type="AlphaFoldDB" id="A0A6I4LYH6"/>
<reference evidence="1 2" key="1">
    <citation type="submission" date="2019-01" db="EMBL/GenBank/DDBJ databases">
        <title>Sphingorhabdus lacus sp.nov., isolated from an oligotrophic freshwater lake.</title>
        <authorList>
            <person name="Park M."/>
        </authorList>
    </citation>
    <scope>NUCLEOTIDE SEQUENCE [LARGE SCALE GENOMIC DNA]</scope>
    <source>
        <strain evidence="1 2">IMCC26285</strain>
    </source>
</reference>
<dbReference type="Proteomes" id="UP000471147">
    <property type="component" value="Unassembled WGS sequence"/>
</dbReference>
<protein>
    <submittedName>
        <fullName evidence="1">Uncharacterized protein</fullName>
    </submittedName>
</protein>
<organism evidence="1 2">
    <name type="scientific">Sphingorhabdus profundilacus</name>
    <dbReference type="NCBI Taxonomy" id="2509718"/>
    <lineage>
        <taxon>Bacteria</taxon>
        <taxon>Pseudomonadati</taxon>
        <taxon>Pseudomonadota</taxon>
        <taxon>Alphaproteobacteria</taxon>
        <taxon>Sphingomonadales</taxon>
        <taxon>Sphingomonadaceae</taxon>
        <taxon>Sphingorhabdus</taxon>
    </lineage>
</organism>
<name>A0A6I4LYH6_9SPHN</name>
<evidence type="ECO:0000313" key="2">
    <source>
        <dbReference type="Proteomes" id="UP000471147"/>
    </source>
</evidence>
<evidence type="ECO:0000313" key="1">
    <source>
        <dbReference type="EMBL" id="MVZ98111.1"/>
    </source>
</evidence>
<dbReference type="OrthoDB" id="7449858at2"/>